<dbReference type="Gene3D" id="2.160.10.10">
    <property type="entry name" value="Hexapeptide repeat proteins"/>
    <property type="match status" value="1"/>
</dbReference>
<evidence type="ECO:0000313" key="7">
    <source>
        <dbReference type="EMBL" id="MFA9479693.1"/>
    </source>
</evidence>
<dbReference type="EC" id="2.3.1.129" evidence="7"/>
<comment type="caution">
    <text evidence="7">The sequence shown here is derived from an EMBL/GenBank/DDBJ whole genome shotgun (WGS) entry which is preliminary data.</text>
</comment>
<name>A0ABV4UBE0_9BACT</name>
<evidence type="ECO:0000313" key="8">
    <source>
        <dbReference type="Proteomes" id="UP001575105"/>
    </source>
</evidence>
<dbReference type="EMBL" id="JBGUBD010000011">
    <property type="protein sequence ID" value="MFA9479693.1"/>
    <property type="molecule type" value="Genomic_DNA"/>
</dbReference>
<dbReference type="Pfam" id="PF13720">
    <property type="entry name" value="Acetyltransf_11"/>
    <property type="match status" value="1"/>
</dbReference>
<keyword evidence="3 7" id="KW-0808">Transferase</keyword>
<dbReference type="NCBIfam" id="TIGR01852">
    <property type="entry name" value="lipid_A_lpxA"/>
    <property type="match status" value="1"/>
</dbReference>
<gene>
    <name evidence="7" type="primary">lpxA</name>
    <name evidence="7" type="ORF">ACERK3_15500</name>
</gene>
<evidence type="ECO:0000256" key="1">
    <source>
        <dbReference type="ARBA" id="ARBA00022516"/>
    </source>
</evidence>
<dbReference type="GO" id="GO:0008780">
    <property type="term" value="F:acyl-[acyl-carrier-protein]-UDP-N-acetylglucosamine O-acyltransferase activity"/>
    <property type="evidence" value="ECO:0007669"/>
    <property type="project" value="UniProtKB-EC"/>
</dbReference>
<keyword evidence="5 7" id="KW-0012">Acyltransferase</keyword>
<dbReference type="RefSeq" id="WP_425346617.1">
    <property type="nucleotide sequence ID" value="NZ_JBGUBD010000011.1"/>
</dbReference>
<keyword evidence="4" id="KW-0443">Lipid metabolism</keyword>
<dbReference type="CDD" id="cd03351">
    <property type="entry name" value="LbH_UDP-GlcNAc_AT"/>
    <property type="match status" value="1"/>
</dbReference>
<evidence type="ECO:0000256" key="5">
    <source>
        <dbReference type="ARBA" id="ARBA00023315"/>
    </source>
</evidence>
<keyword evidence="8" id="KW-1185">Reference proteome</keyword>
<reference evidence="7 8" key="1">
    <citation type="submission" date="2024-08" db="EMBL/GenBank/DDBJ databases">
        <title>Whole-genome sequencing of halo(alkali)philic microorganisms from hypersaline lakes.</title>
        <authorList>
            <person name="Sorokin D.Y."/>
            <person name="Merkel A.Y."/>
            <person name="Messina E."/>
            <person name="Yakimov M."/>
        </authorList>
    </citation>
    <scope>NUCLEOTIDE SEQUENCE [LARGE SCALE GENOMIC DNA]</scope>
    <source>
        <strain evidence="7 8">AB-hyl4</strain>
    </source>
</reference>
<dbReference type="PIRSF" id="PIRSF000456">
    <property type="entry name" value="UDP-GlcNAc_acltr"/>
    <property type="match status" value="1"/>
</dbReference>
<evidence type="ECO:0000256" key="3">
    <source>
        <dbReference type="ARBA" id="ARBA00022679"/>
    </source>
</evidence>
<dbReference type="NCBIfam" id="NF003657">
    <property type="entry name" value="PRK05289.1"/>
    <property type="match status" value="1"/>
</dbReference>
<feature type="domain" description="UDP N-acetylglucosamine O-acyltransferase C-terminal" evidence="6">
    <location>
        <begin position="177"/>
        <end position="255"/>
    </location>
</feature>
<dbReference type="InterPro" id="IPR010137">
    <property type="entry name" value="Lipid_A_LpxA"/>
</dbReference>
<evidence type="ECO:0000256" key="2">
    <source>
        <dbReference type="ARBA" id="ARBA00022556"/>
    </source>
</evidence>
<dbReference type="InterPro" id="IPR029098">
    <property type="entry name" value="Acetyltransf_C"/>
</dbReference>
<keyword evidence="2" id="KW-0441">Lipid A biosynthesis</keyword>
<dbReference type="SUPFAM" id="SSF51161">
    <property type="entry name" value="Trimeric LpxA-like enzymes"/>
    <property type="match status" value="1"/>
</dbReference>
<dbReference type="PANTHER" id="PTHR43480">
    <property type="entry name" value="ACYL-[ACYL-CARRIER-PROTEIN]--UDP-N-ACETYLGLUCOSAMINE O-ACYLTRANSFERASE"/>
    <property type="match status" value="1"/>
</dbReference>
<dbReference type="InterPro" id="IPR037157">
    <property type="entry name" value="Acetyltransf_C_sf"/>
</dbReference>
<keyword evidence="1" id="KW-0444">Lipid biosynthesis</keyword>
<proteinExistence type="predicted"/>
<sequence>MPDIHPTAHVDPQAQLADDVVVGPGCVLNGDVRLGAGTRLVAGVYIQGPFIAGERNIIYPGACLGYPGQDLKYNPDHPGAGVRLGDDNIIREHVTIHRATNDDHPTTIGNHAFFMVHAHVGHDCRVDDHVMIVNGSMLGGHVEVHDHAIISGNVGVHQFSRIGRLTMIAGNTGISHDIPPFCTVSHRKRVGGLNIVGLRRAGLREHVAPLREAFRIFYRQGHTKPVAIEKIEMTIADDPLVREFADFIKASKRGITPYGYWRKDDPELQ</sequence>
<evidence type="ECO:0000259" key="6">
    <source>
        <dbReference type="Pfam" id="PF13720"/>
    </source>
</evidence>
<accession>A0ABV4UBE0</accession>
<dbReference type="PANTHER" id="PTHR43480:SF1">
    <property type="entry name" value="ACYL-[ACYL-CARRIER-PROTEIN]--UDP-N-ACETYLGLUCOSAMINE O-ACYLTRANSFERASE, MITOCHONDRIAL-RELATED"/>
    <property type="match status" value="1"/>
</dbReference>
<dbReference type="Proteomes" id="UP001575105">
    <property type="component" value="Unassembled WGS sequence"/>
</dbReference>
<dbReference type="InterPro" id="IPR011004">
    <property type="entry name" value="Trimer_LpxA-like_sf"/>
</dbReference>
<dbReference type="Gene3D" id="1.20.1180.10">
    <property type="entry name" value="Udp N-acetylglucosamine O-acyltransferase, C-terminal domain"/>
    <property type="match status" value="1"/>
</dbReference>
<protein>
    <submittedName>
        <fullName evidence="7">Acyl-ACP--UDP-N-acetylglucosamine O-acyltransferase</fullName>
        <ecNumber evidence="7">2.3.1.129</ecNumber>
    </submittedName>
</protein>
<organism evidence="7 8">
    <name type="scientific">Natronomicrosphaera hydrolytica</name>
    <dbReference type="NCBI Taxonomy" id="3242702"/>
    <lineage>
        <taxon>Bacteria</taxon>
        <taxon>Pseudomonadati</taxon>
        <taxon>Planctomycetota</taxon>
        <taxon>Phycisphaerae</taxon>
        <taxon>Phycisphaerales</taxon>
        <taxon>Phycisphaeraceae</taxon>
        <taxon>Natronomicrosphaera</taxon>
    </lineage>
</organism>
<evidence type="ECO:0000256" key="4">
    <source>
        <dbReference type="ARBA" id="ARBA00023098"/>
    </source>
</evidence>